<keyword evidence="1" id="KW-1133">Transmembrane helix</keyword>
<feature type="transmembrane region" description="Helical" evidence="1">
    <location>
        <begin position="20"/>
        <end position="38"/>
    </location>
</feature>
<dbReference type="Proteomes" id="UP001320768">
    <property type="component" value="Unassembled WGS sequence"/>
</dbReference>
<name>A0ABT1L4S4_9GAMM</name>
<evidence type="ECO:0000313" key="2">
    <source>
        <dbReference type="EMBL" id="MCP8352167.1"/>
    </source>
</evidence>
<feature type="transmembrane region" description="Helical" evidence="1">
    <location>
        <begin position="246"/>
        <end position="266"/>
    </location>
</feature>
<keyword evidence="3" id="KW-1185">Reference proteome</keyword>
<gene>
    <name evidence="2" type="ORF">MKS91_02550</name>
</gene>
<evidence type="ECO:0000313" key="3">
    <source>
        <dbReference type="Proteomes" id="UP001320768"/>
    </source>
</evidence>
<feature type="transmembrane region" description="Helical" evidence="1">
    <location>
        <begin position="205"/>
        <end position="234"/>
    </location>
</feature>
<organism evidence="2 3">
    <name type="scientific">Candidatus Synchoanobacter obligatus</name>
    <dbReference type="NCBI Taxonomy" id="2919597"/>
    <lineage>
        <taxon>Bacteria</taxon>
        <taxon>Pseudomonadati</taxon>
        <taxon>Pseudomonadota</taxon>
        <taxon>Gammaproteobacteria</taxon>
        <taxon>Candidatus Comchoanobacterales</taxon>
        <taxon>Candidatus Comchoanobacteraceae</taxon>
        <taxon>Candidatus Synchoanobacter</taxon>
    </lineage>
</organism>
<reference evidence="2 3" key="1">
    <citation type="journal article" date="2022" name="Nat. Microbiol.">
        <title>The microbiome of a bacterivorous marine choanoflagellate contains a resource-demanding obligate bacterial associate.</title>
        <authorList>
            <person name="Needham D.M."/>
            <person name="Poirier C."/>
            <person name="Bachy C."/>
            <person name="George E.E."/>
            <person name="Wilken S."/>
            <person name="Yung C.C.M."/>
            <person name="Limardo A.J."/>
            <person name="Morando M."/>
            <person name="Sudek L."/>
            <person name="Malmstrom R.R."/>
            <person name="Keeling P.J."/>
            <person name="Santoro A.E."/>
            <person name="Worden A.Z."/>
        </authorList>
    </citation>
    <scope>NUCLEOTIDE SEQUENCE [LARGE SCALE GENOMIC DNA]</scope>
    <source>
        <strain evidence="2 3">Comchoano-2</strain>
    </source>
</reference>
<dbReference type="RefSeq" id="WP_258569276.1">
    <property type="nucleotide sequence ID" value="NZ_JAKUDN010000002.1"/>
</dbReference>
<comment type="caution">
    <text evidence="2">The sequence shown here is derived from an EMBL/GenBank/DDBJ whole genome shotgun (WGS) entry which is preliminary data.</text>
</comment>
<protein>
    <submittedName>
        <fullName evidence="2">DUF4389 domain-containing protein</fullName>
    </submittedName>
</protein>
<proteinExistence type="predicted"/>
<feature type="transmembrane region" description="Helical" evidence="1">
    <location>
        <begin position="114"/>
        <end position="141"/>
    </location>
</feature>
<evidence type="ECO:0000256" key="1">
    <source>
        <dbReference type="SAM" id="Phobius"/>
    </source>
</evidence>
<sequence length="277" mass="32296">MSEVNVNIPYQERHSRLSVFLRPLLALPVIVAMLLMIVPNHSFNPFRVHDVVTEEVSYDRRGNVIEAKDVAYYDLTAVAINGYEMVSEKFSWSSLTSNSGEATLYSYAAILGAYFLFVPLVAFSLWFMYVVNLAVAMTLLFRKKYPSWWFHWNKSLQSFVLRIYCYALFLTDKYPSLEEEDSVIKLALPNPSHENLNRFMPLVKWLLVLPYLAIYLVCLTVSFALVPLTYFLILVTGKMPRWIHRYHVAVINFYLRIAAYALLLVTDKYPNMIFLRR</sequence>
<accession>A0ABT1L4S4</accession>
<keyword evidence="1" id="KW-0472">Membrane</keyword>
<dbReference type="EMBL" id="JAKUDN010000002">
    <property type="protein sequence ID" value="MCP8352167.1"/>
    <property type="molecule type" value="Genomic_DNA"/>
</dbReference>
<keyword evidence="1" id="KW-0812">Transmembrane</keyword>